<dbReference type="STRING" id="1296120.A0A1B9GZJ5"/>
<dbReference type="OrthoDB" id="17644at2759"/>
<keyword evidence="4 9" id="KW-0509">mRNA transport</keyword>
<dbReference type="GO" id="GO:0031965">
    <property type="term" value="C:nuclear membrane"/>
    <property type="evidence" value="ECO:0007669"/>
    <property type="project" value="UniProtKB-UniRule"/>
</dbReference>
<evidence type="ECO:0000256" key="8">
    <source>
        <dbReference type="ARBA" id="ARBA00023242"/>
    </source>
</evidence>
<evidence type="ECO:0000313" key="12">
    <source>
        <dbReference type="Proteomes" id="UP000092666"/>
    </source>
</evidence>
<accession>A0A1B9GZJ5</accession>
<keyword evidence="3 9" id="KW-0813">Transport</keyword>
<protein>
    <recommendedName>
        <fullName evidence="9">Nuclear pore complex protein Nup85</fullName>
    </recommendedName>
</protein>
<feature type="compositionally biased region" description="Low complexity" evidence="10">
    <location>
        <begin position="1"/>
        <end position="44"/>
    </location>
</feature>
<comment type="subcellular location">
    <subcellularLocation>
        <location evidence="1 9">Nucleus</location>
        <location evidence="1 9">Nuclear pore complex</location>
    </subcellularLocation>
</comment>
<evidence type="ECO:0000256" key="6">
    <source>
        <dbReference type="ARBA" id="ARBA00023010"/>
    </source>
</evidence>
<comment type="similarity">
    <text evidence="2 9">Belongs to the nucleoporin Nup85 family.</text>
</comment>
<reference evidence="12" key="2">
    <citation type="submission" date="2013-12" db="EMBL/GenBank/DDBJ databases">
        <title>Evolution of pathogenesis and genome organization in the Tremellales.</title>
        <authorList>
            <person name="Cuomo C."/>
            <person name="Litvintseva A."/>
            <person name="Heitman J."/>
            <person name="Chen Y."/>
            <person name="Sun S."/>
            <person name="Springer D."/>
            <person name="Dromer F."/>
            <person name="Young S."/>
            <person name="Zeng Q."/>
            <person name="Chapman S."/>
            <person name="Gujja S."/>
            <person name="Saif S."/>
            <person name="Birren B."/>
        </authorList>
    </citation>
    <scope>NUCLEOTIDE SEQUENCE [LARGE SCALE GENOMIC DNA]</scope>
    <source>
        <strain evidence="12">BCC8398</strain>
    </source>
</reference>
<dbReference type="AlphaFoldDB" id="A0A1B9GZJ5"/>
<dbReference type="InterPro" id="IPR011502">
    <property type="entry name" value="Nucleoporin_Nup85"/>
</dbReference>
<dbReference type="Pfam" id="PF07575">
    <property type="entry name" value="Nucleopor_Nup85"/>
    <property type="match status" value="2"/>
</dbReference>
<keyword evidence="6 9" id="KW-0811">Translocation</keyword>
<organism evidence="11 12">
    <name type="scientific">Kwoniella heveanensis BCC8398</name>
    <dbReference type="NCBI Taxonomy" id="1296120"/>
    <lineage>
        <taxon>Eukaryota</taxon>
        <taxon>Fungi</taxon>
        <taxon>Dikarya</taxon>
        <taxon>Basidiomycota</taxon>
        <taxon>Agaricomycotina</taxon>
        <taxon>Tremellomycetes</taxon>
        <taxon>Tremellales</taxon>
        <taxon>Cryptococcaceae</taxon>
        <taxon>Kwoniella</taxon>
    </lineage>
</organism>
<dbReference type="GO" id="GO:0006606">
    <property type="term" value="P:protein import into nucleus"/>
    <property type="evidence" value="ECO:0007669"/>
    <property type="project" value="TreeGrafter"/>
</dbReference>
<evidence type="ECO:0000256" key="9">
    <source>
        <dbReference type="RuleBase" id="RU365073"/>
    </source>
</evidence>
<keyword evidence="7 9" id="KW-0906">Nuclear pore complex</keyword>
<dbReference type="PANTHER" id="PTHR13373:SF21">
    <property type="entry name" value="NUCLEAR PORE COMPLEX PROTEIN NUP85"/>
    <property type="match status" value="1"/>
</dbReference>
<name>A0A1B9GZJ5_9TREE</name>
<dbReference type="GO" id="GO:0045893">
    <property type="term" value="P:positive regulation of DNA-templated transcription"/>
    <property type="evidence" value="ECO:0007669"/>
    <property type="project" value="TreeGrafter"/>
</dbReference>
<evidence type="ECO:0000256" key="3">
    <source>
        <dbReference type="ARBA" id="ARBA00022448"/>
    </source>
</evidence>
<evidence type="ECO:0000256" key="4">
    <source>
        <dbReference type="ARBA" id="ARBA00022816"/>
    </source>
</evidence>
<evidence type="ECO:0000256" key="2">
    <source>
        <dbReference type="ARBA" id="ARBA00005573"/>
    </source>
</evidence>
<sequence length="880" mass="96891">MAPAPTGFSFSSAPAAAGSPFTFSSTKQPTQSSSGPSTFSFGSSNTDSPRAEAGRSAIAQASHSNGDSVQADGLAPSHGDQVNDEDVEVCYLQPAAYSREEKKKWKASGRTIGAAVSPVGGEVASWVMKKASGNQNEAPTLATSEMDLSDRTIFFSSLNSLPDPIIQLYTESHLLFTSLQQIVAESYSRRLPSLSNERMVGAWDKRGNLIGGAGLLGPPDAETVMHMRRLADLYLDQLGELRAGVDVELELKAQFTTSYNILNLAEVLYLPVDGKGEGLVGEELLDWVNDVDPAPDNSQGNEIMSTKNPWDHPSFWPYISRCILRGFHLPAASFLRSLSSHAYAPISKLAALLAQHLSIFPRSSDQRWRVDLEFLQAHKVWLAKFRAELANFTGGRPRGKWFEDPELASWESDFRTVVELMEGKPSRVLEEVADWREALGAWGVLVDVDMRRDHLPEVMSIIVDKIPVDSTLPEDVIQSALCSADIIKALMGSYDLDIWLAAHLGDLLDKLELIPDDEQRFEIPLRDYFLLEYTEVLQNNPKHAAFWRVVCDYLNSAGQEGRNRLGSHIMHIAINLERGSKGKSKESMIAADDGMDVEGAVLREGKEIEEAVRLLDDVRAACGEYRLDEEFKTISQILAGRLIRKGEYGMAASMSMMAGDGWALSRIAENILEAYIIDGDAELLRLVDTLPPTLLAEAPTALAELQQIVPDPYASTDIPSSSALSIFASRLTFLSEFRDYLLFLAQGARDRAAAKLVGLLTSGIAPVGFWAVLLVESVTLLEDSEILFTSNETFELMRILEEVKSNASFAPADYLSQLIQYLDRSQAAKSQQQQQQQQVKSTTSKVTTTTEDAWKKIDEVRLALARNLARALVIGFDNPF</sequence>
<comment type="subunit">
    <text evidence="9">Component of the nuclear pore complex (NPC).</text>
</comment>
<evidence type="ECO:0000313" key="11">
    <source>
        <dbReference type="EMBL" id="OCF36442.1"/>
    </source>
</evidence>
<evidence type="ECO:0000256" key="10">
    <source>
        <dbReference type="SAM" id="MobiDB-lite"/>
    </source>
</evidence>
<feature type="compositionally biased region" description="Polar residues" evidence="10">
    <location>
        <begin position="59"/>
        <end position="68"/>
    </location>
</feature>
<reference evidence="11 12" key="1">
    <citation type="submission" date="2013-07" db="EMBL/GenBank/DDBJ databases">
        <title>The Genome Sequence of Cryptococcus heveanensis BCC8398.</title>
        <authorList>
            <consortium name="The Broad Institute Genome Sequencing Platform"/>
            <person name="Cuomo C."/>
            <person name="Litvintseva A."/>
            <person name="Chen Y."/>
            <person name="Heitman J."/>
            <person name="Sun S."/>
            <person name="Springer D."/>
            <person name="Dromer F."/>
            <person name="Young S.K."/>
            <person name="Zeng Q."/>
            <person name="Gargeya S."/>
            <person name="Fitzgerald M."/>
            <person name="Abouelleil A."/>
            <person name="Alvarado L."/>
            <person name="Berlin A.M."/>
            <person name="Chapman S.B."/>
            <person name="Dewar J."/>
            <person name="Goldberg J."/>
            <person name="Griggs A."/>
            <person name="Gujja S."/>
            <person name="Hansen M."/>
            <person name="Howarth C."/>
            <person name="Imamovic A."/>
            <person name="Larimer J."/>
            <person name="McCowan C."/>
            <person name="Murphy C."/>
            <person name="Pearson M."/>
            <person name="Priest M."/>
            <person name="Roberts A."/>
            <person name="Saif S."/>
            <person name="Shea T."/>
            <person name="Sykes S."/>
            <person name="Wortman J."/>
            <person name="Nusbaum C."/>
            <person name="Birren B."/>
        </authorList>
    </citation>
    <scope>NUCLEOTIDE SEQUENCE [LARGE SCALE GENOMIC DNA]</scope>
    <source>
        <strain evidence="11 12">BCC8398</strain>
    </source>
</reference>
<gene>
    <name evidence="11" type="ORF">I316_01691</name>
</gene>
<dbReference type="Proteomes" id="UP000092666">
    <property type="component" value="Unassembled WGS sequence"/>
</dbReference>
<evidence type="ECO:0000256" key="7">
    <source>
        <dbReference type="ARBA" id="ARBA00023132"/>
    </source>
</evidence>
<keyword evidence="5 9" id="KW-0653">Protein transport</keyword>
<dbReference type="GO" id="GO:0017056">
    <property type="term" value="F:structural constituent of nuclear pore"/>
    <property type="evidence" value="ECO:0007669"/>
    <property type="project" value="TreeGrafter"/>
</dbReference>
<keyword evidence="9" id="KW-0472">Membrane</keyword>
<proteinExistence type="inferred from homology"/>
<evidence type="ECO:0000256" key="5">
    <source>
        <dbReference type="ARBA" id="ARBA00022927"/>
    </source>
</evidence>
<feature type="region of interest" description="Disordered" evidence="10">
    <location>
        <begin position="1"/>
        <end position="82"/>
    </location>
</feature>
<evidence type="ECO:0000256" key="1">
    <source>
        <dbReference type="ARBA" id="ARBA00004567"/>
    </source>
</evidence>
<dbReference type="EMBL" id="KI669495">
    <property type="protein sequence ID" value="OCF36442.1"/>
    <property type="molecule type" value="Genomic_DNA"/>
</dbReference>
<dbReference type="PANTHER" id="PTHR13373">
    <property type="entry name" value="FROUNT PROTEIN-RELATED"/>
    <property type="match status" value="1"/>
</dbReference>
<dbReference type="GO" id="GO:0006406">
    <property type="term" value="P:mRNA export from nucleus"/>
    <property type="evidence" value="ECO:0007669"/>
    <property type="project" value="TreeGrafter"/>
</dbReference>
<keyword evidence="8 9" id="KW-0539">Nucleus</keyword>
<dbReference type="GO" id="GO:0031080">
    <property type="term" value="C:nuclear pore outer ring"/>
    <property type="evidence" value="ECO:0007669"/>
    <property type="project" value="TreeGrafter"/>
</dbReference>
<comment type="function">
    <text evidence="9">Functions as a component of the nuclear pore complex (NPC).</text>
</comment>
<keyword evidence="12" id="KW-1185">Reference proteome</keyword>